<name>A0A2S5JJ02_9RHOB</name>
<gene>
    <name evidence="1" type="ORF">LV82_01408</name>
</gene>
<dbReference type="EMBL" id="PRDS01000003">
    <property type="protein sequence ID" value="PPB81361.1"/>
    <property type="molecule type" value="Genomic_DNA"/>
</dbReference>
<comment type="caution">
    <text evidence="1">The sequence shown here is derived from an EMBL/GenBank/DDBJ whole genome shotgun (WGS) entry which is preliminary data.</text>
</comment>
<accession>A0A2S5JJ02</accession>
<proteinExistence type="predicted"/>
<sequence>MKLLVRQHLQGMKERGELDVLLPLLLSELGYEIVHHPRIGGRQAGVDVAAVGPDPDADGAKSLLLFVIKAGDVGRVDWDGTLQAVRPSLGEVLDDYIPNRVPQQYRSLPVAICVCMGGEIQEGIRAQWRGFVERHSTETLRIREWNGDRLANLILSGILGQELLDPDHRSHFQKAVALVSEPGESYRNFRALLDALTESIETDRQGTKRLRQMMICLWIVVSNGIDAGNLDAPYRACELAMLHAWDAFRRCPESARVRRAERQEILDHVLSLYLNVSNKLIVEKVGPHTVKQNALSAAVRSRSSLDVNLALFETLGRAALLGLWHHYIACSSEGDRQGEHLKLRDQILDLAISMINTNPSLLAPMRDDHHIEIGMLMLLAQGCGRVHDVDHYFREVASRLSYRYIRRSHWVTYFQDYRQLARHPISRDDAYFERSTCGSVLVPFVLVGLERLSATDEVKAFRDVVGRVLSHMTKQVWVPSEQTDNFIWRTGETIGFGIPITEVNTDDSDTSLSDEIDALVTEHDQILRMEAFVRGLVPLFMTACRHHRVPLPPHLWFQVDNANQRKKDVVARKADDQLGNV</sequence>
<evidence type="ECO:0000313" key="1">
    <source>
        <dbReference type="EMBL" id="PPB81361.1"/>
    </source>
</evidence>
<evidence type="ECO:0000313" key="2">
    <source>
        <dbReference type="Proteomes" id="UP000239736"/>
    </source>
</evidence>
<reference evidence="1 2" key="1">
    <citation type="submission" date="2018-01" db="EMBL/GenBank/DDBJ databases">
        <title>Genomic Encyclopedia of Archaeal and Bacterial Type Strains, Phase II (KMG-II): from individual species to whole genera.</title>
        <authorList>
            <person name="Goeker M."/>
        </authorList>
    </citation>
    <scope>NUCLEOTIDE SEQUENCE [LARGE SCALE GENOMIC DNA]</scope>
    <source>
        <strain evidence="1 2">DSM 12048</strain>
    </source>
</reference>
<dbReference type="RefSeq" id="WP_146065136.1">
    <property type="nucleotide sequence ID" value="NZ_PRDS01000003.1"/>
</dbReference>
<organism evidence="1 2">
    <name type="scientific">Albidovulum inexpectatum</name>
    <dbReference type="NCBI Taxonomy" id="196587"/>
    <lineage>
        <taxon>Bacteria</taxon>
        <taxon>Pseudomonadati</taxon>
        <taxon>Pseudomonadota</taxon>
        <taxon>Alphaproteobacteria</taxon>
        <taxon>Rhodobacterales</taxon>
        <taxon>Paracoccaceae</taxon>
        <taxon>Albidovulum</taxon>
    </lineage>
</organism>
<evidence type="ECO:0008006" key="3">
    <source>
        <dbReference type="Google" id="ProtNLM"/>
    </source>
</evidence>
<dbReference type="OrthoDB" id="5540856at2"/>
<dbReference type="AlphaFoldDB" id="A0A2S5JJ02"/>
<protein>
    <recommendedName>
        <fullName evidence="3">Chemotaxis protein</fullName>
    </recommendedName>
</protein>
<dbReference type="Proteomes" id="UP000239736">
    <property type="component" value="Unassembled WGS sequence"/>
</dbReference>
<keyword evidence="2" id="KW-1185">Reference proteome</keyword>